<dbReference type="InterPro" id="IPR037062">
    <property type="entry name" value="Malic_N_dom_sf"/>
</dbReference>
<dbReference type="CDD" id="cd05311">
    <property type="entry name" value="NAD_bind_2_malic_enz"/>
    <property type="match status" value="1"/>
</dbReference>
<evidence type="ECO:0000256" key="4">
    <source>
        <dbReference type="ARBA" id="ARBA00023268"/>
    </source>
</evidence>
<feature type="domain" description="Malic enzyme N-terminal" evidence="6">
    <location>
        <begin position="16"/>
        <end position="149"/>
    </location>
</feature>
<dbReference type="InterPro" id="IPR045213">
    <property type="entry name" value="Malic_NAD-bd_bact_type"/>
</dbReference>
<dbReference type="Pfam" id="PF00390">
    <property type="entry name" value="malic"/>
    <property type="match status" value="1"/>
</dbReference>
<comment type="similarity">
    <text evidence="2">In the C-terminal section; belongs to the phosphate acetyltransferase and butyryltransferase family.</text>
</comment>
<dbReference type="InterPro" id="IPR012188">
    <property type="entry name" value="ME_PTA"/>
</dbReference>
<keyword evidence="3" id="KW-0560">Oxidoreductase</keyword>
<organism evidence="7 8">
    <name type="scientific">Geotalea uraniireducens</name>
    <dbReference type="NCBI Taxonomy" id="351604"/>
    <lineage>
        <taxon>Bacteria</taxon>
        <taxon>Pseudomonadati</taxon>
        <taxon>Thermodesulfobacteriota</taxon>
        <taxon>Desulfuromonadia</taxon>
        <taxon>Geobacterales</taxon>
        <taxon>Geobacteraceae</taxon>
        <taxon>Geotalea</taxon>
    </lineage>
</organism>
<dbReference type="Proteomes" id="UP001317705">
    <property type="component" value="Chromosome"/>
</dbReference>
<dbReference type="RefSeq" id="WP_281999390.1">
    <property type="nucleotide sequence ID" value="NZ_AP027151.1"/>
</dbReference>
<dbReference type="InterPro" id="IPR036291">
    <property type="entry name" value="NAD(P)-bd_dom_sf"/>
</dbReference>
<dbReference type="SMART" id="SM01274">
    <property type="entry name" value="malic"/>
    <property type="match status" value="1"/>
</dbReference>
<dbReference type="Gene3D" id="3.40.50.720">
    <property type="entry name" value="NAD(P)-binding Rossmann-like Domain"/>
    <property type="match status" value="1"/>
</dbReference>
<sequence>MSRKQDALDYHSSGRKGKIEVISSKPCLTSRDLSLAYSPGVAEPCLEIEKNPEDAYKYTAKGNLVAVVSNGTAVLGLGNIGALAGKPVMEGKGVLFKRFADIDVFDIEVNSENPEEVIKVCQLLEPTFGGINLEDIKAPECFHIEEELKKTMNIPVFHDDQHGTAIIASAGLINALTLVNKKIEEIRLVVNGAGASAIACANLIISLGLKRENLIMCDTKGVIYKGRAEGMNKYKERFAVDTPCRTLEEAAAGADVLFGLSSKGAFTPEMVRTMAVNPIIFAMANPDPEITPEEARAVRGDVLIATGRSDYPNQVNNVLGFPFIFRGALDVRATTINEEMKKAAVVALAELAREECPDSVCRAYGNVKFSFGREYIIPKPFDPRALLRVAPAVAQAAMDSGVARQPIGDMDKYVEHLESLQGKAKETLRMIINKAKCDPKRIVFPEGDNEKILRAAQILVDEGIAQPILVGNQEKIRASMQALGIELNGNVQIIDPSNFEKAEEYAEELFRLRQRKGLTLSEARRIMTRKSRTHFGCMMVHQGDADTLLSGIDTHYPETIRPALEVIGKQPGLSSVHGLYMMVLKKGIVLMADTTVCIEPTAEELAETAILAAEKAKMLDIEPSIAMLSFSNFGSVQHPQTLKVQRAVEIVKAKAPELMIDGEMQSDTAVVPEILQKSFPFAGLKEAANVLIFPDLNAGNICYKLLHHLGEAEAIGPILMGMQKPVHVLQRGDDVADIVNMAAIAVVDAQNS</sequence>
<dbReference type="Gene3D" id="3.40.50.10950">
    <property type="match status" value="1"/>
</dbReference>
<name>A0ABM8ELT6_9BACT</name>
<protein>
    <submittedName>
        <fullName evidence="7">Bifunctional malic enzyme oxidoreductase/phosphotransacetylase</fullName>
    </submittedName>
</protein>
<dbReference type="InterPro" id="IPR012302">
    <property type="entry name" value="Malic_NAD-bd"/>
</dbReference>
<dbReference type="InterPro" id="IPR051674">
    <property type="entry name" value="Malate_Decarboxylase"/>
</dbReference>
<proteinExistence type="inferred from homology"/>
<evidence type="ECO:0000259" key="5">
    <source>
        <dbReference type="SMART" id="SM00919"/>
    </source>
</evidence>
<dbReference type="InterPro" id="IPR046346">
    <property type="entry name" value="Aminoacid_DH-like_N_sf"/>
</dbReference>
<feature type="domain" description="Malic enzyme NAD-binding" evidence="5">
    <location>
        <begin position="161"/>
        <end position="398"/>
    </location>
</feature>
<dbReference type="InterPro" id="IPR012301">
    <property type="entry name" value="Malic_N_dom"/>
</dbReference>
<dbReference type="SUPFAM" id="SSF53223">
    <property type="entry name" value="Aminoacid dehydrogenase-like, N-terminal domain"/>
    <property type="match status" value="1"/>
</dbReference>
<dbReference type="SUPFAM" id="SSF51735">
    <property type="entry name" value="NAD(P)-binding Rossmann-fold domains"/>
    <property type="match status" value="1"/>
</dbReference>
<accession>A0ABM8ELT6</accession>
<dbReference type="InterPro" id="IPR042113">
    <property type="entry name" value="P_AcTrfase_dom1"/>
</dbReference>
<dbReference type="PANTHER" id="PTHR43237">
    <property type="entry name" value="NADP-DEPENDENT MALIC ENZYME"/>
    <property type="match status" value="1"/>
</dbReference>
<keyword evidence="4" id="KW-0511">Multifunctional enzyme</keyword>
<keyword evidence="8" id="KW-1185">Reference proteome</keyword>
<evidence type="ECO:0000313" key="7">
    <source>
        <dbReference type="EMBL" id="BDV43284.1"/>
    </source>
</evidence>
<dbReference type="Pfam" id="PF03949">
    <property type="entry name" value="Malic_M"/>
    <property type="match status" value="1"/>
</dbReference>
<dbReference type="Gene3D" id="3.40.50.10380">
    <property type="entry name" value="Malic enzyme, N-terminal domain"/>
    <property type="match status" value="1"/>
</dbReference>
<dbReference type="InterPro" id="IPR042112">
    <property type="entry name" value="P_AcTrfase_dom2"/>
</dbReference>
<evidence type="ECO:0000256" key="3">
    <source>
        <dbReference type="ARBA" id="ARBA00023002"/>
    </source>
</evidence>
<reference evidence="7 8" key="1">
    <citation type="submission" date="2022-12" db="EMBL/GenBank/DDBJ databases">
        <title>Polyphasic characterization of Geotalea uranireducens NIT-SL11 newly isolated from a complex of sewage sludge and microbially reduced graphene oxide.</title>
        <authorList>
            <person name="Xie L."/>
            <person name="Yoshida N."/>
            <person name="Meng L."/>
        </authorList>
    </citation>
    <scope>NUCLEOTIDE SEQUENCE [LARGE SCALE GENOMIC DNA]</scope>
    <source>
        <strain evidence="7 8">NIT-SL11</strain>
    </source>
</reference>
<dbReference type="PIRSF" id="PIRSF036684">
    <property type="entry name" value="ME_PTA"/>
    <property type="match status" value="1"/>
</dbReference>
<evidence type="ECO:0000259" key="6">
    <source>
        <dbReference type="SMART" id="SM01274"/>
    </source>
</evidence>
<dbReference type="InterPro" id="IPR002505">
    <property type="entry name" value="PTA_PTB"/>
</dbReference>
<dbReference type="SUPFAM" id="SSF53659">
    <property type="entry name" value="Isocitrate/Isopropylmalate dehydrogenase-like"/>
    <property type="match status" value="1"/>
</dbReference>
<dbReference type="Gene3D" id="3.40.50.10750">
    <property type="entry name" value="Isocitrate/Isopropylmalate dehydrogenase-like"/>
    <property type="match status" value="1"/>
</dbReference>
<gene>
    <name evidence="7" type="primary">maeB</name>
    <name evidence="7" type="ORF">GURASL_22070</name>
</gene>
<dbReference type="NCBIfam" id="NF007233">
    <property type="entry name" value="PRK09653.1"/>
    <property type="match status" value="1"/>
</dbReference>
<dbReference type="EMBL" id="AP027151">
    <property type="protein sequence ID" value="BDV43284.1"/>
    <property type="molecule type" value="Genomic_DNA"/>
</dbReference>
<evidence type="ECO:0000313" key="8">
    <source>
        <dbReference type="Proteomes" id="UP001317705"/>
    </source>
</evidence>
<comment type="similarity">
    <text evidence="1">In the N-terminal section; belongs to the malic enzymes family.</text>
</comment>
<evidence type="ECO:0000256" key="2">
    <source>
        <dbReference type="ARBA" id="ARBA00008756"/>
    </source>
</evidence>
<dbReference type="PANTHER" id="PTHR43237:SF4">
    <property type="entry name" value="NADP-DEPENDENT MALIC ENZYME"/>
    <property type="match status" value="1"/>
</dbReference>
<dbReference type="SMART" id="SM00919">
    <property type="entry name" value="Malic_M"/>
    <property type="match status" value="1"/>
</dbReference>
<evidence type="ECO:0000256" key="1">
    <source>
        <dbReference type="ARBA" id="ARBA00007686"/>
    </source>
</evidence>
<dbReference type="Pfam" id="PF01515">
    <property type="entry name" value="PTA_PTB"/>
    <property type="match status" value="1"/>
</dbReference>